<keyword evidence="3" id="KW-1185">Reference proteome</keyword>
<organism evidence="2 3">
    <name type="scientific">Populus alba x Populus x berolinensis</name>
    <dbReference type="NCBI Taxonomy" id="444605"/>
    <lineage>
        <taxon>Eukaryota</taxon>
        <taxon>Viridiplantae</taxon>
        <taxon>Streptophyta</taxon>
        <taxon>Embryophyta</taxon>
        <taxon>Tracheophyta</taxon>
        <taxon>Spermatophyta</taxon>
        <taxon>Magnoliopsida</taxon>
        <taxon>eudicotyledons</taxon>
        <taxon>Gunneridae</taxon>
        <taxon>Pentapetalae</taxon>
        <taxon>rosids</taxon>
        <taxon>fabids</taxon>
        <taxon>Malpighiales</taxon>
        <taxon>Salicaceae</taxon>
        <taxon>Saliceae</taxon>
        <taxon>Populus</taxon>
    </lineage>
</organism>
<protein>
    <submittedName>
        <fullName evidence="2">Uncharacterized protein</fullName>
    </submittedName>
</protein>
<proteinExistence type="predicted"/>
<accession>A0AAD6PNL1</accession>
<dbReference type="EMBL" id="JAQIZT010000019">
    <property type="protein sequence ID" value="KAJ6951624.1"/>
    <property type="molecule type" value="Genomic_DNA"/>
</dbReference>
<sequence>MASVGGEGRKKKENTEEGECMASLRPRKKKGKSWGEGAAAASLGFGRAPSFFAKYRSSPSNLYARSAKVFGKTPTSAGSETFVIFIHNEFHYHLMLSMNTISIRPSMSFHMLRMTLGRVVREKERDLELFANSMLCNKYLEIEHYANVEQPVIAELVEEAGEDLQLEIEEIRIS</sequence>
<reference evidence="2" key="1">
    <citation type="journal article" date="2023" name="Mol. Ecol. Resour.">
        <title>Chromosome-level genome assembly of a triploid poplar Populus alba 'Berolinensis'.</title>
        <authorList>
            <person name="Chen S."/>
            <person name="Yu Y."/>
            <person name="Wang X."/>
            <person name="Wang S."/>
            <person name="Zhang T."/>
            <person name="Zhou Y."/>
            <person name="He R."/>
            <person name="Meng N."/>
            <person name="Wang Y."/>
            <person name="Liu W."/>
            <person name="Liu Z."/>
            <person name="Liu J."/>
            <person name="Guo Q."/>
            <person name="Huang H."/>
            <person name="Sederoff R.R."/>
            <person name="Wang G."/>
            <person name="Qu G."/>
            <person name="Chen S."/>
        </authorList>
    </citation>
    <scope>NUCLEOTIDE SEQUENCE</scope>
    <source>
        <strain evidence="2">SC-2020</strain>
    </source>
</reference>
<evidence type="ECO:0000256" key="1">
    <source>
        <dbReference type="SAM" id="MobiDB-lite"/>
    </source>
</evidence>
<name>A0AAD6PNL1_9ROSI</name>
<gene>
    <name evidence="2" type="ORF">NC653_040923</name>
</gene>
<dbReference type="AlphaFoldDB" id="A0AAD6PNL1"/>
<comment type="caution">
    <text evidence="2">The sequence shown here is derived from an EMBL/GenBank/DDBJ whole genome shotgun (WGS) entry which is preliminary data.</text>
</comment>
<feature type="region of interest" description="Disordered" evidence="1">
    <location>
        <begin position="1"/>
        <end position="33"/>
    </location>
</feature>
<evidence type="ECO:0000313" key="3">
    <source>
        <dbReference type="Proteomes" id="UP001164929"/>
    </source>
</evidence>
<evidence type="ECO:0000313" key="2">
    <source>
        <dbReference type="EMBL" id="KAJ6951624.1"/>
    </source>
</evidence>
<dbReference type="Proteomes" id="UP001164929">
    <property type="component" value="Chromosome 19"/>
</dbReference>